<proteinExistence type="predicted"/>
<evidence type="ECO:0008006" key="3">
    <source>
        <dbReference type="Google" id="ProtNLM"/>
    </source>
</evidence>
<dbReference type="EMBL" id="BAAAID010000095">
    <property type="protein sequence ID" value="GAA0956170.1"/>
    <property type="molecule type" value="Genomic_DNA"/>
</dbReference>
<evidence type="ECO:0000313" key="1">
    <source>
        <dbReference type="EMBL" id="GAA0956170.1"/>
    </source>
</evidence>
<dbReference type="Proteomes" id="UP001500418">
    <property type="component" value="Unassembled WGS sequence"/>
</dbReference>
<name>A0ABN1RFH2_9ACTN</name>
<comment type="caution">
    <text evidence="1">The sequence shown here is derived from an EMBL/GenBank/DDBJ whole genome shotgun (WGS) entry which is preliminary data.</text>
</comment>
<gene>
    <name evidence="1" type="ORF">GCM10009575_085660</name>
</gene>
<protein>
    <recommendedName>
        <fullName evidence="3">Resolvase/invertase-type recombinase catalytic domain-containing protein</fullName>
    </recommendedName>
</protein>
<keyword evidence="2" id="KW-1185">Reference proteome</keyword>
<reference evidence="1 2" key="1">
    <citation type="journal article" date="2019" name="Int. J. Syst. Evol. Microbiol.">
        <title>The Global Catalogue of Microorganisms (GCM) 10K type strain sequencing project: providing services to taxonomists for standard genome sequencing and annotation.</title>
        <authorList>
            <consortium name="The Broad Institute Genomics Platform"/>
            <consortium name="The Broad Institute Genome Sequencing Center for Infectious Disease"/>
            <person name="Wu L."/>
            <person name="Ma J."/>
        </authorList>
    </citation>
    <scope>NUCLEOTIDE SEQUENCE [LARGE SCALE GENOMIC DNA]</scope>
    <source>
        <strain evidence="1 2">JCM 11444</strain>
    </source>
</reference>
<accession>A0ABN1RFH2</accession>
<sequence length="152" mass="16630">MTTDESNTLVFIYDREGTSQTDRLLARISLCRAYAAEMKWDVAGQWVDRGDAAVGERRPFWQGMIAAMKQEGQGRRIVCLVATWNRVAYLPVVRAHLRQLVTDIGGTCVAVEDAAAPPPPPSSQDAVLRRIRAGGVQVRPGATLVRHEGTAS</sequence>
<evidence type="ECO:0000313" key="2">
    <source>
        <dbReference type="Proteomes" id="UP001500418"/>
    </source>
</evidence>
<organism evidence="1 2">
    <name type="scientific">Streptomyces rhizosphaericus</name>
    <dbReference type="NCBI Taxonomy" id="114699"/>
    <lineage>
        <taxon>Bacteria</taxon>
        <taxon>Bacillati</taxon>
        <taxon>Actinomycetota</taxon>
        <taxon>Actinomycetes</taxon>
        <taxon>Kitasatosporales</taxon>
        <taxon>Streptomycetaceae</taxon>
        <taxon>Streptomyces</taxon>
        <taxon>Streptomyces violaceusniger group</taxon>
    </lineage>
</organism>